<organism evidence="3 4">
    <name type="scientific">Haloferax larsenii</name>
    <dbReference type="NCBI Taxonomy" id="302484"/>
    <lineage>
        <taxon>Archaea</taxon>
        <taxon>Methanobacteriati</taxon>
        <taxon>Methanobacteriota</taxon>
        <taxon>Stenosarchaea group</taxon>
        <taxon>Halobacteria</taxon>
        <taxon>Halobacteriales</taxon>
        <taxon>Haloferacaceae</taxon>
        <taxon>Haloferax</taxon>
    </lineage>
</organism>
<keyword evidence="2" id="KW-1133">Transmembrane helix</keyword>
<feature type="compositionally biased region" description="Polar residues" evidence="1">
    <location>
        <begin position="75"/>
        <end position="92"/>
    </location>
</feature>
<evidence type="ECO:0000256" key="2">
    <source>
        <dbReference type="SAM" id="Phobius"/>
    </source>
</evidence>
<dbReference type="Proteomes" id="UP001058330">
    <property type="component" value="Chromosome"/>
</dbReference>
<feature type="transmembrane region" description="Helical" evidence="2">
    <location>
        <begin position="33"/>
        <end position="54"/>
    </location>
</feature>
<gene>
    <name evidence="3" type="ORF">KU306_07640</name>
</gene>
<dbReference type="GeneID" id="74528760"/>
<proteinExistence type="predicted"/>
<sequence length="364" mass="40239">MKSRSYFIIGSLSGVLSLAVAVALFLNKSFFRVAPLVIGVVSFGVSLTSIWRGIKETNKSVSTGQNIPKPDTQHTDQSTGVELVSTGRSEQTDTVLENEEPNREIDDEIVQVTSDLIIEKAEQHKDRFTLRYNDVDSGSSGGSFELIDHPEPLTLYDEMLLYLLVAARASVAGIRENPVVTGEELNSAGYEYLEIAAFLSRYGHFIEGTKHDWSPEAYLALPDAELQLNYRKVSEISEEIGKLDPISASTFNIGFASKNLTECEKACRDLDGTQMAHDRLTSEQKLAIRRLLEAMWEVQKYPTVVGRDNTWNSFVNCVGATIDWIESGNSSSAIKCLDRAKSQLETIAKRGKNSRASINTGQSN</sequence>
<dbReference type="EMBL" id="CP078063">
    <property type="protein sequence ID" value="UVE51729.1"/>
    <property type="molecule type" value="Genomic_DNA"/>
</dbReference>
<feature type="transmembrane region" description="Helical" evidence="2">
    <location>
        <begin position="6"/>
        <end position="26"/>
    </location>
</feature>
<reference evidence="3" key="1">
    <citation type="submission" date="2021-07" db="EMBL/GenBank/DDBJ databases">
        <title>Studies on halocins as antimicrobial molecules from haloarchaea.</title>
        <authorList>
            <person name="Kumar S."/>
            <person name="Khare S.K."/>
        </authorList>
    </citation>
    <scope>NUCLEOTIDE SEQUENCE</scope>
    <source>
        <strain evidence="3">NCIM 5678</strain>
    </source>
</reference>
<accession>A0ABY5RHU0</accession>
<keyword evidence="4" id="KW-1185">Reference proteome</keyword>
<name>A0ABY5RHU0_HALLR</name>
<evidence type="ECO:0000313" key="4">
    <source>
        <dbReference type="Proteomes" id="UP001058330"/>
    </source>
</evidence>
<protein>
    <submittedName>
        <fullName evidence="3">Uncharacterized protein</fullName>
    </submittedName>
</protein>
<evidence type="ECO:0000256" key="1">
    <source>
        <dbReference type="SAM" id="MobiDB-lite"/>
    </source>
</evidence>
<keyword evidence="2" id="KW-0812">Transmembrane</keyword>
<dbReference type="RefSeq" id="WP_258303339.1">
    <property type="nucleotide sequence ID" value="NZ_CP078063.1"/>
</dbReference>
<feature type="region of interest" description="Disordered" evidence="1">
    <location>
        <begin position="60"/>
        <end position="92"/>
    </location>
</feature>
<evidence type="ECO:0000313" key="3">
    <source>
        <dbReference type="EMBL" id="UVE51729.1"/>
    </source>
</evidence>
<keyword evidence="2" id="KW-0472">Membrane</keyword>